<gene>
    <name evidence="25" type="ORF">SAMN05216526_0454</name>
</gene>
<dbReference type="AlphaFoldDB" id="A0A1R3VNB6"/>
<evidence type="ECO:0000256" key="21">
    <source>
        <dbReference type="ARBA" id="ARBA00049035"/>
    </source>
</evidence>
<dbReference type="Pfam" id="PF02875">
    <property type="entry name" value="Mur_ligase_C"/>
    <property type="match status" value="1"/>
</dbReference>
<keyword evidence="14" id="KW-0460">Magnesium</keyword>
<comment type="subunit">
    <text evidence="6">Monomer.</text>
</comment>
<evidence type="ECO:0000256" key="2">
    <source>
        <dbReference type="ARBA" id="ARBA00002714"/>
    </source>
</evidence>
<dbReference type="EC" id="6.3.2.12" evidence="7"/>
<comment type="function">
    <text evidence="2">Functions in two distinct reactions of the de novo folate biosynthetic pathway. Catalyzes the addition of a glutamate residue to dihydropteroate (7,8-dihydropteroate or H2Pte) to form dihydrofolate (7,8-dihydrofolate monoglutamate or H2Pte-Glu). Also catalyzes successive additions of L-glutamate to tetrahydrofolate or 10-formyltetrahydrofolate or 5,10-methylenetetrahydrofolate, leading to folylpolyglutamate derivatives.</text>
</comment>
<keyword evidence="13 23" id="KW-0067">ATP-binding</keyword>
<dbReference type="GO" id="GO:0004326">
    <property type="term" value="F:tetrahydrofolylpolyglutamate synthase activity"/>
    <property type="evidence" value="ECO:0007669"/>
    <property type="project" value="UniProtKB-EC"/>
</dbReference>
<evidence type="ECO:0000256" key="11">
    <source>
        <dbReference type="ARBA" id="ARBA00022723"/>
    </source>
</evidence>
<dbReference type="STRING" id="233100.SAMN05216526_0454"/>
<evidence type="ECO:0000259" key="24">
    <source>
        <dbReference type="Pfam" id="PF02875"/>
    </source>
</evidence>
<evidence type="ECO:0000256" key="12">
    <source>
        <dbReference type="ARBA" id="ARBA00022741"/>
    </source>
</evidence>
<dbReference type="GO" id="GO:0046656">
    <property type="term" value="P:folic acid biosynthetic process"/>
    <property type="evidence" value="ECO:0007669"/>
    <property type="project" value="UniProtKB-KW"/>
</dbReference>
<evidence type="ECO:0000313" key="26">
    <source>
        <dbReference type="Proteomes" id="UP000223759"/>
    </source>
</evidence>
<evidence type="ECO:0000256" key="5">
    <source>
        <dbReference type="ARBA" id="ARBA00008276"/>
    </source>
</evidence>
<dbReference type="GO" id="GO:0046872">
    <property type="term" value="F:metal ion binding"/>
    <property type="evidence" value="ECO:0007669"/>
    <property type="project" value="UniProtKB-KW"/>
</dbReference>
<evidence type="ECO:0000256" key="13">
    <source>
        <dbReference type="ARBA" id="ARBA00022840"/>
    </source>
</evidence>
<dbReference type="InterPro" id="IPR036565">
    <property type="entry name" value="Mur-like_cat_sf"/>
</dbReference>
<dbReference type="NCBIfam" id="NF008101">
    <property type="entry name" value="PRK10846.1"/>
    <property type="match status" value="1"/>
</dbReference>
<comment type="catalytic activity">
    <reaction evidence="21">
        <text>(6R)-5,10-methylenetetrahydrofolyl-(gamma-L-Glu)(n) + L-glutamate + ATP = (6R)-5,10-methylenetetrahydrofolyl-(gamma-L-Glu)(n+1) + ADP + phosphate + H(+)</text>
        <dbReference type="Rhea" id="RHEA:51912"/>
        <dbReference type="Rhea" id="RHEA-COMP:13257"/>
        <dbReference type="Rhea" id="RHEA-COMP:13258"/>
        <dbReference type="ChEBI" id="CHEBI:15378"/>
        <dbReference type="ChEBI" id="CHEBI:29985"/>
        <dbReference type="ChEBI" id="CHEBI:30616"/>
        <dbReference type="ChEBI" id="CHEBI:43474"/>
        <dbReference type="ChEBI" id="CHEBI:136572"/>
        <dbReference type="ChEBI" id="CHEBI:456216"/>
        <dbReference type="EC" id="6.3.2.17"/>
    </reaction>
</comment>
<dbReference type="PIRSF" id="PIRSF001563">
    <property type="entry name" value="Folylpolyglu_synth"/>
    <property type="match status" value="1"/>
</dbReference>
<evidence type="ECO:0000256" key="9">
    <source>
        <dbReference type="ARBA" id="ARBA00019357"/>
    </source>
</evidence>
<dbReference type="EC" id="6.3.2.17" evidence="8"/>
<dbReference type="NCBIfam" id="TIGR01499">
    <property type="entry name" value="folC"/>
    <property type="match status" value="1"/>
</dbReference>
<evidence type="ECO:0000256" key="7">
    <source>
        <dbReference type="ARBA" id="ARBA00013023"/>
    </source>
</evidence>
<keyword evidence="12 23" id="KW-0547">Nucleotide-binding</keyword>
<dbReference type="GO" id="GO:0005737">
    <property type="term" value="C:cytoplasm"/>
    <property type="evidence" value="ECO:0007669"/>
    <property type="project" value="TreeGrafter"/>
</dbReference>
<dbReference type="GO" id="GO:0005524">
    <property type="term" value="F:ATP binding"/>
    <property type="evidence" value="ECO:0007669"/>
    <property type="project" value="UniProtKB-KW"/>
</dbReference>
<dbReference type="Gene3D" id="3.40.1190.10">
    <property type="entry name" value="Mur-like, catalytic domain"/>
    <property type="match status" value="1"/>
</dbReference>
<evidence type="ECO:0000256" key="15">
    <source>
        <dbReference type="ARBA" id="ARBA00022909"/>
    </source>
</evidence>
<comment type="catalytic activity">
    <reaction evidence="20">
        <text>10-formyltetrahydrofolyl-(gamma-L-Glu)(n) + L-glutamate + ATP = 10-formyltetrahydrofolyl-(gamma-L-Glu)(n+1) + ADP + phosphate + H(+)</text>
        <dbReference type="Rhea" id="RHEA:51904"/>
        <dbReference type="Rhea" id="RHEA-COMP:13088"/>
        <dbReference type="Rhea" id="RHEA-COMP:14300"/>
        <dbReference type="ChEBI" id="CHEBI:15378"/>
        <dbReference type="ChEBI" id="CHEBI:29985"/>
        <dbReference type="ChEBI" id="CHEBI:30616"/>
        <dbReference type="ChEBI" id="CHEBI:43474"/>
        <dbReference type="ChEBI" id="CHEBI:134413"/>
        <dbReference type="ChEBI" id="CHEBI:456216"/>
        <dbReference type="EC" id="6.3.2.17"/>
    </reaction>
</comment>
<dbReference type="OrthoDB" id="9809356at2"/>
<dbReference type="Proteomes" id="UP000223759">
    <property type="component" value="Unassembled WGS sequence"/>
</dbReference>
<evidence type="ECO:0000256" key="23">
    <source>
        <dbReference type="PIRNR" id="PIRNR001563"/>
    </source>
</evidence>
<evidence type="ECO:0000256" key="16">
    <source>
        <dbReference type="ARBA" id="ARBA00030048"/>
    </source>
</evidence>
<comment type="catalytic activity">
    <reaction evidence="19">
        <text>(6S)-5,6,7,8-tetrahydrofolyl-(gamma-L-Glu)(n) + L-glutamate + ATP = (6S)-5,6,7,8-tetrahydrofolyl-(gamma-L-Glu)(n+1) + ADP + phosphate + H(+)</text>
        <dbReference type="Rhea" id="RHEA:10580"/>
        <dbReference type="Rhea" id="RHEA-COMP:14738"/>
        <dbReference type="Rhea" id="RHEA-COMP:14740"/>
        <dbReference type="ChEBI" id="CHEBI:15378"/>
        <dbReference type="ChEBI" id="CHEBI:29985"/>
        <dbReference type="ChEBI" id="CHEBI:30616"/>
        <dbReference type="ChEBI" id="CHEBI:43474"/>
        <dbReference type="ChEBI" id="CHEBI:141005"/>
        <dbReference type="ChEBI" id="CHEBI:456216"/>
        <dbReference type="EC" id="6.3.2.17"/>
    </reaction>
</comment>
<dbReference type="InterPro" id="IPR001645">
    <property type="entry name" value="Folylpolyglutamate_synth"/>
</dbReference>
<evidence type="ECO:0000256" key="20">
    <source>
        <dbReference type="ARBA" id="ARBA00047808"/>
    </source>
</evidence>
<dbReference type="FunFam" id="3.40.1190.10:FF:000004">
    <property type="entry name" value="Dihydrofolate synthase/folylpolyglutamate synthase"/>
    <property type="match status" value="1"/>
</dbReference>
<sequence>MSQGRAKTLQQWLEWLEQAHRKPIDLGLERVAVVAQRLSLIPAVAPVITVGGTNGKGSTVAFLEAMAIAAGYRMGAYTSPHLLHFNERIRIQGESIDDAAIIAAFAAIDEARAETSLSYFEFATLAALWLFRREEVDLILLEVGLGGRLDAVNILDANVSVVVSVDLDHQEWLGPDRESIAHEKAGIYRSDRPALCGDRQPPKRLQDHAQAIGSQWLCLGQDFDWRSSASNVAANASVHPQANTPDDAQSGTEAWDYLGCEGLTIPNLPPPALLGAYQKDNASLAITALLKARLPRPVTAEHFAKGLISARVSGRMQVLSGGPCPILLDVGHNPHAARALAGYVQSHPPQGRCLGVFGVMADKDLAGIVTPLLPCMDQWFVSQSDLPRALDAQSLAEQLKQSGAKQVHAAASLAQAMDQACVVARPEDLIVAFGSFHTVADILSQERFSDLGACTPSEN</sequence>
<comment type="catalytic activity">
    <reaction evidence="22">
        <text>7,8-dihydropteroate + L-glutamate + ATP = 7,8-dihydrofolate + ADP + phosphate + H(+)</text>
        <dbReference type="Rhea" id="RHEA:23584"/>
        <dbReference type="ChEBI" id="CHEBI:15378"/>
        <dbReference type="ChEBI" id="CHEBI:17839"/>
        <dbReference type="ChEBI" id="CHEBI:29985"/>
        <dbReference type="ChEBI" id="CHEBI:30616"/>
        <dbReference type="ChEBI" id="CHEBI:43474"/>
        <dbReference type="ChEBI" id="CHEBI:57451"/>
        <dbReference type="ChEBI" id="CHEBI:456216"/>
        <dbReference type="EC" id="6.3.2.12"/>
    </reaction>
</comment>
<proteinExistence type="inferred from homology"/>
<evidence type="ECO:0000256" key="3">
    <source>
        <dbReference type="ARBA" id="ARBA00004799"/>
    </source>
</evidence>
<keyword evidence="26" id="KW-1185">Reference proteome</keyword>
<dbReference type="PANTHER" id="PTHR11136">
    <property type="entry name" value="FOLYLPOLYGLUTAMATE SYNTHASE-RELATED"/>
    <property type="match status" value="1"/>
</dbReference>
<evidence type="ECO:0000256" key="4">
    <source>
        <dbReference type="ARBA" id="ARBA00005150"/>
    </source>
</evidence>
<evidence type="ECO:0000256" key="14">
    <source>
        <dbReference type="ARBA" id="ARBA00022842"/>
    </source>
</evidence>
<keyword evidence="11" id="KW-0479">Metal-binding</keyword>
<evidence type="ECO:0000256" key="6">
    <source>
        <dbReference type="ARBA" id="ARBA00011245"/>
    </source>
</evidence>
<dbReference type="GO" id="GO:0008841">
    <property type="term" value="F:dihydrofolate synthase activity"/>
    <property type="evidence" value="ECO:0007669"/>
    <property type="project" value="UniProtKB-EC"/>
</dbReference>
<accession>A0A1R3VNB6</accession>
<dbReference type="EMBL" id="FTPK01000001">
    <property type="protein sequence ID" value="SIT66033.1"/>
    <property type="molecule type" value="Genomic_DNA"/>
</dbReference>
<evidence type="ECO:0000256" key="19">
    <source>
        <dbReference type="ARBA" id="ARBA00047493"/>
    </source>
</evidence>
<dbReference type="RefSeq" id="WP_076754556.1">
    <property type="nucleotide sequence ID" value="NZ_CP023018.1"/>
</dbReference>
<evidence type="ECO:0000256" key="22">
    <source>
        <dbReference type="ARBA" id="ARBA00049161"/>
    </source>
</evidence>
<dbReference type="InterPro" id="IPR036615">
    <property type="entry name" value="Mur_ligase_C_dom_sf"/>
</dbReference>
<comment type="cofactor">
    <cofactor evidence="1">
        <name>Mg(2+)</name>
        <dbReference type="ChEBI" id="CHEBI:18420"/>
    </cofactor>
</comment>
<dbReference type="PANTHER" id="PTHR11136:SF0">
    <property type="entry name" value="DIHYDROFOLATE SYNTHETASE-RELATED"/>
    <property type="match status" value="1"/>
</dbReference>
<evidence type="ECO:0000256" key="1">
    <source>
        <dbReference type="ARBA" id="ARBA00001946"/>
    </source>
</evidence>
<reference evidence="25 26" key="1">
    <citation type="submission" date="2017-01" db="EMBL/GenBank/DDBJ databases">
        <authorList>
            <person name="Mah S.A."/>
            <person name="Swanson W.J."/>
            <person name="Moy G.W."/>
            <person name="Vacquier V.D."/>
        </authorList>
    </citation>
    <scope>NUCLEOTIDE SEQUENCE [LARGE SCALE GENOMIC DNA]</scope>
    <source>
        <strain evidence="25 26">M9</strain>
    </source>
</reference>
<dbReference type="Gene3D" id="3.90.190.20">
    <property type="entry name" value="Mur ligase, C-terminal domain"/>
    <property type="match status" value="1"/>
</dbReference>
<comment type="pathway">
    <text evidence="4">Cofactor biosynthesis; tetrahydrofolylpolyglutamate biosynthesis.</text>
</comment>
<dbReference type="SUPFAM" id="SSF53244">
    <property type="entry name" value="MurD-like peptide ligases, peptide-binding domain"/>
    <property type="match status" value="1"/>
</dbReference>
<protein>
    <recommendedName>
        <fullName evidence="9">Dihydrofolate synthase/folylpolyglutamate synthase</fullName>
        <ecNumber evidence="7">6.3.2.12</ecNumber>
        <ecNumber evidence="8">6.3.2.17</ecNumber>
    </recommendedName>
    <alternativeName>
        <fullName evidence="18">Folylpoly-gamma-glutamate synthetase-dihydrofolate synthetase</fullName>
    </alternativeName>
    <alternativeName>
        <fullName evidence="16">Folylpolyglutamate synthetase</fullName>
    </alternativeName>
    <alternativeName>
        <fullName evidence="17">Tetrahydrofolylpolyglutamate synthase</fullName>
    </alternativeName>
</protein>
<feature type="domain" description="Mur ligase C-terminal" evidence="24">
    <location>
        <begin position="314"/>
        <end position="436"/>
    </location>
</feature>
<evidence type="ECO:0000313" key="25">
    <source>
        <dbReference type="EMBL" id="SIT66033.1"/>
    </source>
</evidence>
<keyword evidence="10 23" id="KW-0436">Ligase</keyword>
<keyword evidence="15" id="KW-0289">Folate biosynthesis</keyword>
<name>A0A1R3VNB6_9GAMM</name>
<evidence type="ECO:0000256" key="8">
    <source>
        <dbReference type="ARBA" id="ARBA00013025"/>
    </source>
</evidence>
<evidence type="ECO:0000256" key="18">
    <source>
        <dbReference type="ARBA" id="ARBA00032510"/>
    </source>
</evidence>
<evidence type="ECO:0000256" key="10">
    <source>
        <dbReference type="ARBA" id="ARBA00022598"/>
    </source>
</evidence>
<evidence type="ECO:0000256" key="17">
    <source>
        <dbReference type="ARBA" id="ARBA00030592"/>
    </source>
</evidence>
<comment type="similarity">
    <text evidence="5 23">Belongs to the folylpolyglutamate synthase family.</text>
</comment>
<comment type="pathway">
    <text evidence="3">Cofactor biosynthesis; tetrahydrofolate biosynthesis; 7,8-dihydrofolate from 2-amino-4-hydroxy-6-hydroxymethyl-7,8-dihydropteridine diphosphate and 4-aminobenzoate: step 2/2.</text>
</comment>
<dbReference type="SUPFAM" id="SSF53623">
    <property type="entry name" value="MurD-like peptide ligases, catalytic domain"/>
    <property type="match status" value="1"/>
</dbReference>
<dbReference type="InterPro" id="IPR004101">
    <property type="entry name" value="Mur_ligase_C"/>
</dbReference>
<organism evidence="25 26">
    <name type="scientific">Ectothiorhodosinus mongolicus</name>
    <dbReference type="NCBI Taxonomy" id="233100"/>
    <lineage>
        <taxon>Bacteria</taxon>
        <taxon>Pseudomonadati</taxon>
        <taxon>Pseudomonadota</taxon>
        <taxon>Gammaproteobacteria</taxon>
        <taxon>Chromatiales</taxon>
        <taxon>Ectothiorhodospiraceae</taxon>
        <taxon>Ectothiorhodosinus</taxon>
    </lineage>
</organism>